<comment type="similarity">
    <text evidence="2 10">Belongs to the YME2 family.</text>
</comment>
<comment type="subcellular location">
    <subcellularLocation>
        <location evidence="1 10">Mitochondrion inner membrane</location>
        <topology evidence="1 10">Single-pass membrane protein</topology>
    </subcellularLocation>
</comment>
<dbReference type="InterPro" id="IPR027417">
    <property type="entry name" value="P-loop_NTPase"/>
</dbReference>
<dbReference type="EMBL" id="BRPK01000002">
    <property type="protein sequence ID" value="GLB35173.1"/>
    <property type="molecule type" value="Genomic_DNA"/>
</dbReference>
<protein>
    <recommendedName>
        <fullName evidence="3 10">Mitochondrial escape protein 2</fullName>
    </recommendedName>
</protein>
<evidence type="ECO:0000256" key="5">
    <source>
        <dbReference type="ARBA" id="ARBA00022792"/>
    </source>
</evidence>
<keyword evidence="14" id="KW-1185">Reference proteome</keyword>
<evidence type="ECO:0000256" key="10">
    <source>
        <dbReference type="RuleBase" id="RU367108"/>
    </source>
</evidence>
<comment type="caution">
    <text evidence="13">The sequence shown here is derived from an EMBL/GenBank/DDBJ whole genome shotgun (WGS) entry which is preliminary data.</text>
</comment>
<dbReference type="GO" id="GO:0005743">
    <property type="term" value="C:mitochondrial inner membrane"/>
    <property type="evidence" value="ECO:0007669"/>
    <property type="project" value="UniProtKB-SubCell"/>
</dbReference>
<dbReference type="Proteomes" id="UP001063166">
    <property type="component" value="Unassembled WGS sequence"/>
</dbReference>
<dbReference type="InterPro" id="IPR039627">
    <property type="entry name" value="Yme2_C"/>
</dbReference>
<dbReference type="OrthoDB" id="10267654at2759"/>
<keyword evidence="10" id="KW-0694">RNA-binding</keyword>
<organism evidence="13 14">
    <name type="scientific">Lyophyllum shimeji</name>
    <name type="common">Hon-shimeji</name>
    <name type="synonym">Tricholoma shimeji</name>
    <dbReference type="NCBI Taxonomy" id="47721"/>
    <lineage>
        <taxon>Eukaryota</taxon>
        <taxon>Fungi</taxon>
        <taxon>Dikarya</taxon>
        <taxon>Basidiomycota</taxon>
        <taxon>Agaricomycotina</taxon>
        <taxon>Agaricomycetes</taxon>
        <taxon>Agaricomycetidae</taxon>
        <taxon>Agaricales</taxon>
        <taxon>Tricholomatineae</taxon>
        <taxon>Lyophyllaceae</taxon>
        <taxon>Lyophyllum</taxon>
    </lineage>
</organism>
<evidence type="ECO:0000313" key="13">
    <source>
        <dbReference type="EMBL" id="GLB35173.1"/>
    </source>
</evidence>
<evidence type="ECO:0000256" key="3">
    <source>
        <dbReference type="ARBA" id="ARBA00020222"/>
    </source>
</evidence>
<keyword evidence="8" id="KW-0472">Membrane</keyword>
<evidence type="ECO:0000256" key="9">
    <source>
        <dbReference type="ARBA" id="ARBA00025276"/>
    </source>
</evidence>
<proteinExistence type="inferred from homology"/>
<keyword evidence="6" id="KW-1133">Transmembrane helix</keyword>
<dbReference type="GO" id="GO:0006397">
    <property type="term" value="P:mRNA processing"/>
    <property type="evidence" value="ECO:0007669"/>
    <property type="project" value="UniProtKB-UniRule"/>
</dbReference>
<keyword evidence="4" id="KW-0812">Transmembrane</keyword>
<reference evidence="13" key="1">
    <citation type="submission" date="2022-07" db="EMBL/GenBank/DDBJ databases">
        <title>The genome of Lyophyllum shimeji provides insight into the initial evolution of ectomycorrhizal fungal genome.</title>
        <authorList>
            <person name="Kobayashi Y."/>
            <person name="Shibata T."/>
            <person name="Hirakawa H."/>
            <person name="Shigenobu S."/>
            <person name="Nishiyama T."/>
            <person name="Yamada A."/>
            <person name="Hasebe M."/>
            <person name="Kawaguchi M."/>
        </authorList>
    </citation>
    <scope>NUCLEOTIDE SEQUENCE</scope>
    <source>
        <strain evidence="13">AT787</strain>
    </source>
</reference>
<feature type="coiled-coil region" evidence="11">
    <location>
        <begin position="815"/>
        <end position="885"/>
    </location>
</feature>
<dbReference type="AlphaFoldDB" id="A0A9P3PFV5"/>
<evidence type="ECO:0000259" key="12">
    <source>
        <dbReference type="Pfam" id="PF10443"/>
    </source>
</evidence>
<evidence type="ECO:0000313" key="14">
    <source>
        <dbReference type="Proteomes" id="UP001063166"/>
    </source>
</evidence>
<dbReference type="Pfam" id="PF10443">
    <property type="entry name" value="RNA12"/>
    <property type="match status" value="1"/>
</dbReference>
<evidence type="ECO:0000256" key="2">
    <source>
        <dbReference type="ARBA" id="ARBA00010320"/>
    </source>
</evidence>
<accession>A0A9P3PFV5</accession>
<evidence type="ECO:0000256" key="11">
    <source>
        <dbReference type="SAM" id="Coils"/>
    </source>
</evidence>
<dbReference type="InterPro" id="IPR035979">
    <property type="entry name" value="RBD_domain_sf"/>
</dbReference>
<name>A0A9P3PFV5_LYOSH</name>
<evidence type="ECO:0000256" key="7">
    <source>
        <dbReference type="ARBA" id="ARBA00023128"/>
    </source>
</evidence>
<evidence type="ECO:0000256" key="6">
    <source>
        <dbReference type="ARBA" id="ARBA00022989"/>
    </source>
</evidence>
<evidence type="ECO:0000256" key="8">
    <source>
        <dbReference type="ARBA" id="ARBA00023136"/>
    </source>
</evidence>
<dbReference type="SUPFAM" id="SSF54928">
    <property type="entry name" value="RNA-binding domain, RBD"/>
    <property type="match status" value="1"/>
</dbReference>
<dbReference type="GO" id="GO:0003723">
    <property type="term" value="F:RNA binding"/>
    <property type="evidence" value="ECO:0007669"/>
    <property type="project" value="UniProtKB-UniRule"/>
</dbReference>
<dbReference type="SUPFAM" id="SSF52540">
    <property type="entry name" value="P-loop containing nucleoside triphosphate hydrolases"/>
    <property type="match status" value="1"/>
</dbReference>
<feature type="coiled-coil region" evidence="11">
    <location>
        <begin position="480"/>
        <end position="507"/>
    </location>
</feature>
<dbReference type="InterPro" id="IPR018850">
    <property type="entry name" value="Mt_escape_2_C"/>
</dbReference>
<gene>
    <name evidence="13" type="primary">YME2</name>
    <name evidence="13" type="ORF">LshimejAT787_0207380</name>
</gene>
<evidence type="ECO:0000256" key="4">
    <source>
        <dbReference type="ARBA" id="ARBA00022692"/>
    </source>
</evidence>
<keyword evidence="5 10" id="KW-0999">Mitochondrion inner membrane</keyword>
<keyword evidence="11" id="KW-0175">Coiled coil</keyword>
<keyword evidence="7 10" id="KW-0496">Mitochondrion</keyword>
<feature type="domain" description="Mitochondrial escape protein 2 C-terminal" evidence="12">
    <location>
        <begin position="353"/>
        <end position="833"/>
    </location>
</feature>
<dbReference type="PANTHER" id="PTHR32198:SF2">
    <property type="entry name" value="MITOCHONDRIAL ESCAPE PROTEIN 2"/>
    <property type="match status" value="1"/>
</dbReference>
<sequence length="890" mass="99797">MLSRTRLAQSSTYTLLHLGRNRPSLSSIQYRSFAEIPPTSGSEPSTSKPPEYREGWLFIDSVFPIQIARWDLRHYIGIFREEYLLGALRDRLDSVKAHNFEVLSLESHQKDGGVFIRFSYSASDPEDALKTIESQLAKESAKHGGLPSWLGLGKGSVWLVKGTPWREDMNRFASPILKVAFEGPDVHEQTLYQIFRPYGRIQNLTEPGPVPAGTLRSSIITFSRIQSATIARNVVHGARVPSTASGNPHDGNVKTRLRAAYQRPVQAHAIRDWMSSHPKIMLPLLAFLIGTLTYTIFDPIRSLMVQGKVMNWFDVREFQLYKWLRINTLDRLSRTFQNAEVPPDGGVWRQQDEAVRAINSYLSDFPTTVAFIHGPQGSGKTRMLDAVLRESGRKALIIDCRSLQKATSDSHMIAALAKQTGYWPIFTFLNSINNLIDLASVGLIGQKAGLSSSLTDQLQQILTVVATALKGVSSSQRAAIKKQIKNREREEIRIEAEERRRREIQRGTWHDGRLDAVAGNGIMSELGVGDELLSEVNGSGLFHVNDADEKRETEETARKHRTKEEIEAVGALPIVVIRNYAAKVGSGSEELLTVLAQWAAMLAENQIAHVLVISDNRENSKYLAKALPSKPLTSIALFDADTRSAISFVKQKLRDADIQADFTPEQTAYVERLGGRTSDLESLIHKVRNGQRIEEAVEDIINRGVGELRKKAFGDDVDDAKSLPWTQEQAWAVLKLLSKRGEVPYYDLLLDFPFKGDETPLRNMEHAELISITTQDGRPSTIRPGKPVFRWVFERLVDDPIFQATQNIAFNDKIIANSEKTVQVCEEELQKLRGIAPLDGKPWWKFGIGRQNATSARAKYLAEKMLAAERKIEMLEHKNAKLKKVLAKGG</sequence>
<evidence type="ECO:0000256" key="1">
    <source>
        <dbReference type="ARBA" id="ARBA00004434"/>
    </source>
</evidence>
<keyword evidence="10" id="KW-0507">mRNA processing</keyword>
<dbReference type="PANTHER" id="PTHR32198">
    <property type="entry name" value="MITOCHONDRIAL ESCAPE PROTEIN 2"/>
    <property type="match status" value="1"/>
</dbReference>
<dbReference type="Gene3D" id="3.40.50.300">
    <property type="entry name" value="P-loop containing nucleotide triphosphate hydrolases"/>
    <property type="match status" value="1"/>
</dbReference>
<comment type="function">
    <text evidence="9 10">Plays a role in maintaining the mitochondrial genome and in controlling the mtDNA escape. Involved in the regulation of mtDNA nucleotide structure and number. May have a dispensable role in early maturation of pre-rRNA.</text>
</comment>